<feature type="region of interest" description="Disordered" evidence="11">
    <location>
        <begin position="570"/>
        <end position="591"/>
    </location>
</feature>
<dbReference type="Gene3D" id="2.60.40.2310">
    <property type="match status" value="1"/>
</dbReference>
<evidence type="ECO:0000256" key="1">
    <source>
        <dbReference type="ARBA" id="ARBA00004613"/>
    </source>
</evidence>
<evidence type="ECO:0000256" key="5">
    <source>
        <dbReference type="ARBA" id="ARBA00022729"/>
    </source>
</evidence>
<sequence>MLRLNLYCSIVPSPIEVNNIGRSCRSLIILSNKSTIVCRRNISVKALKDGMNGGTNGSGLGGRSWDPGLEIEVPFEQRPVNEYSSLKDETLYSWAELGPGAFFLRLGGLWLVTFTVLGVPIAAASFNPSKDPLKFLLAASTGTLFLVALIVLRIYLGWSYVGDRLLSAVIPYEETGWYDGQMWVKPPEILARDRLLGSYKVKPVIKMLKQTLVGTGVILVAAVSLFIFATPVEDFIRDTFTSKGNSLSSTSKNSTKLGIRKEELLSLPLEVKEDDDLAKAAAEAADGRPVYCRDRLEISFGVSSLEPIEIPNAPLCSGYHKTLYCSPVMHGLGHKIGSENSFHSQKTTSPSPRQLPHFTTFTLHFKGMSEKTQKIKMSRYPVLVLVVVVLLCLCSMSVAMEKKKTYIIHMAKSQMPEMFVDHTHWYDSSLKSVSDSAEMLYVYKNVVHGFSARLTVQEAESLENQPGILSVLPELKYELHTTRTPSFLGLDKSADFFPESDAMSDVIVGVLDTGVWPESKSFDDTGLGPVPASWKGQCESGTKFSSANCNRKLIGARYFSRGYETILGPIDESKESKSPRDDEGHGTHTASTAAGSVVQGASLFGYASGTARGMANRARVAVYKVCWVGGCFSSDILAAMDKAIDDKVDVLSLSLGGGRSDYYRDSVAIGAFAAMEKGILVSCSAGNAGPSPSSMSNVAPWITTVGAGTLDRDFPAYVSLGNGKNFSGVSLYKGDLLPNKMLPFVYAGNASNVTNGNLCMTGTLIPEKVKGKIVLCDRGINARVQKGSVVKAAGGAGMVLANTAANGEELVADAHLLPATAVGQTNGDTIKNYLTSDPNPTATILFAGTKVEIEPSPVVAAFSSRGPNSITPEILKPDIIAPGVNILAGWTGAVGPTGLPEDERRVGFNIISGTSMSCPHVSGLAALLKGAHPEWSPATIRSALMTTAYTTYKNGGAMQDVATGKPSTPFDHGAGHVNPVSALNPGLVYDINADDYLNFLCALKYTPSQINSLARRNFTCNESKKYSVTDLNYPSFAVSFPAESPAKTGSAGSNTINYSRTLTNVGPAGTYKVTVSSPSSSVKIVAEPETLSFTQMNEKKLYTVTFTAPSMSSTTNVFGRIEWSDGKHVVSSPVAISWT</sequence>
<dbReference type="Gene3D" id="3.50.30.30">
    <property type="match status" value="1"/>
</dbReference>
<feature type="active site" description="Charge relay system" evidence="9 10">
    <location>
        <position position="915"/>
    </location>
</feature>
<evidence type="ECO:0000256" key="6">
    <source>
        <dbReference type="ARBA" id="ARBA00022801"/>
    </source>
</evidence>
<feature type="compositionally biased region" description="Basic and acidic residues" evidence="11">
    <location>
        <begin position="571"/>
        <end position="586"/>
    </location>
</feature>
<dbReference type="Pfam" id="PF05922">
    <property type="entry name" value="Inhibitor_I9"/>
    <property type="match status" value="1"/>
</dbReference>
<dbReference type="Pfam" id="PF06799">
    <property type="entry name" value="CGLD27-like"/>
    <property type="match status" value="1"/>
</dbReference>
<keyword evidence="7 10" id="KW-0720">Serine protease</keyword>
<dbReference type="InterPro" id="IPR003137">
    <property type="entry name" value="PA_domain"/>
</dbReference>
<comment type="subcellular location">
    <subcellularLocation>
        <location evidence="1">Secreted</location>
    </subcellularLocation>
</comment>
<evidence type="ECO:0000313" key="18">
    <source>
        <dbReference type="Proteomes" id="UP001152561"/>
    </source>
</evidence>
<dbReference type="Pfam" id="PF00082">
    <property type="entry name" value="Peptidase_S8"/>
    <property type="match status" value="1"/>
</dbReference>
<evidence type="ECO:0000256" key="10">
    <source>
        <dbReference type="PROSITE-ProRule" id="PRU01240"/>
    </source>
</evidence>
<gene>
    <name evidence="17" type="ORF">K7X08_019532</name>
</gene>
<evidence type="ECO:0000259" key="13">
    <source>
        <dbReference type="Pfam" id="PF00082"/>
    </source>
</evidence>
<dbReference type="Gene3D" id="3.30.70.80">
    <property type="entry name" value="Peptidase S8 propeptide/proteinase inhibitor I9"/>
    <property type="match status" value="1"/>
</dbReference>
<evidence type="ECO:0000313" key="17">
    <source>
        <dbReference type="EMBL" id="KAJ8567324.1"/>
    </source>
</evidence>
<dbReference type="InterPro" id="IPR010259">
    <property type="entry name" value="S8pro/Inhibitor_I9"/>
</dbReference>
<dbReference type="CDD" id="cd04852">
    <property type="entry name" value="Peptidases_S8_3"/>
    <property type="match status" value="1"/>
</dbReference>
<feature type="transmembrane region" description="Helical" evidence="12">
    <location>
        <begin position="380"/>
        <end position="400"/>
    </location>
</feature>
<dbReference type="FunFam" id="3.50.30.30:FF:000005">
    <property type="entry name" value="subtilisin-like protease SBT1.5"/>
    <property type="match status" value="1"/>
</dbReference>
<evidence type="ECO:0000256" key="3">
    <source>
        <dbReference type="ARBA" id="ARBA00022525"/>
    </source>
</evidence>
<evidence type="ECO:0000256" key="9">
    <source>
        <dbReference type="PIRSR" id="PIRSR615500-1"/>
    </source>
</evidence>
<dbReference type="OrthoDB" id="206201at2759"/>
<feature type="domain" description="PA" evidence="14">
    <location>
        <begin position="756"/>
        <end position="830"/>
    </location>
</feature>
<reference evidence="18" key="1">
    <citation type="journal article" date="2023" name="Proc. Natl. Acad. Sci. U.S.A.">
        <title>Genomic and structural basis for evolution of tropane alkaloid biosynthesis.</title>
        <authorList>
            <person name="Wanga Y.-J."/>
            <person name="Taina T."/>
            <person name="Yua J.-Y."/>
            <person name="Lia J."/>
            <person name="Xua B."/>
            <person name="Chenc J."/>
            <person name="D'Auriad J.C."/>
            <person name="Huanga J.-P."/>
            <person name="Huanga S.-X."/>
        </authorList>
    </citation>
    <scope>NUCLEOTIDE SEQUENCE [LARGE SCALE GENOMIC DNA]</scope>
    <source>
        <strain evidence="18">cv. KIB-2019</strain>
    </source>
</reference>
<feature type="transmembrane region" description="Helical" evidence="12">
    <location>
        <begin position="135"/>
        <end position="156"/>
    </location>
</feature>
<evidence type="ECO:0000256" key="8">
    <source>
        <dbReference type="ARBA" id="ARBA00023180"/>
    </source>
</evidence>
<feature type="transmembrane region" description="Helical" evidence="12">
    <location>
        <begin position="212"/>
        <end position="232"/>
    </location>
</feature>
<dbReference type="InterPro" id="IPR015500">
    <property type="entry name" value="Peptidase_S8_subtilisin-rel"/>
</dbReference>
<accession>A0A9Q1MVZ7</accession>
<keyword evidence="6 10" id="KW-0378">Hydrolase</keyword>
<dbReference type="PROSITE" id="PS51892">
    <property type="entry name" value="SUBTILASE"/>
    <property type="match status" value="1"/>
</dbReference>
<dbReference type="Pfam" id="PF02225">
    <property type="entry name" value="PA"/>
    <property type="match status" value="1"/>
</dbReference>
<keyword evidence="8" id="KW-0325">Glycoprotein</keyword>
<dbReference type="PROSITE" id="PS00138">
    <property type="entry name" value="SUBTILASE_SER"/>
    <property type="match status" value="1"/>
</dbReference>
<dbReference type="InterPro" id="IPR041469">
    <property type="entry name" value="Subtilisin-like_FN3"/>
</dbReference>
<evidence type="ECO:0000256" key="11">
    <source>
        <dbReference type="SAM" id="MobiDB-lite"/>
    </source>
</evidence>
<keyword evidence="5" id="KW-0732">Signal</keyword>
<dbReference type="CDD" id="cd02120">
    <property type="entry name" value="PA_subtilisin_like"/>
    <property type="match status" value="1"/>
</dbReference>
<dbReference type="EMBL" id="JAJAGQ010000003">
    <property type="protein sequence ID" value="KAJ8567324.1"/>
    <property type="molecule type" value="Genomic_DNA"/>
</dbReference>
<dbReference type="FunFam" id="3.40.50.200:FF:000006">
    <property type="entry name" value="Subtilisin-like protease SBT1.5"/>
    <property type="match status" value="1"/>
</dbReference>
<dbReference type="Gene3D" id="3.40.50.200">
    <property type="entry name" value="Peptidase S8/S53 domain"/>
    <property type="match status" value="1"/>
</dbReference>
<comment type="similarity">
    <text evidence="2 10">Belongs to the peptidase S8 family.</text>
</comment>
<organism evidence="17 18">
    <name type="scientific">Anisodus acutangulus</name>
    <dbReference type="NCBI Taxonomy" id="402998"/>
    <lineage>
        <taxon>Eukaryota</taxon>
        <taxon>Viridiplantae</taxon>
        <taxon>Streptophyta</taxon>
        <taxon>Embryophyta</taxon>
        <taxon>Tracheophyta</taxon>
        <taxon>Spermatophyta</taxon>
        <taxon>Magnoliopsida</taxon>
        <taxon>eudicotyledons</taxon>
        <taxon>Gunneridae</taxon>
        <taxon>Pentapetalae</taxon>
        <taxon>asterids</taxon>
        <taxon>lamiids</taxon>
        <taxon>Solanales</taxon>
        <taxon>Solanaceae</taxon>
        <taxon>Solanoideae</taxon>
        <taxon>Hyoscyameae</taxon>
        <taxon>Anisodus</taxon>
    </lineage>
</organism>
<evidence type="ECO:0000259" key="15">
    <source>
        <dbReference type="Pfam" id="PF05922"/>
    </source>
</evidence>
<keyword evidence="12" id="KW-1133">Transmembrane helix</keyword>
<dbReference type="InterPro" id="IPR034197">
    <property type="entry name" value="Peptidases_S8_3"/>
</dbReference>
<dbReference type="InterPro" id="IPR009631">
    <property type="entry name" value="CGLD27-like"/>
</dbReference>
<feature type="transmembrane region" description="Helical" evidence="12">
    <location>
        <begin position="102"/>
        <end position="123"/>
    </location>
</feature>
<keyword evidence="12" id="KW-0472">Membrane</keyword>
<dbReference type="Proteomes" id="UP001152561">
    <property type="component" value="Unassembled WGS sequence"/>
</dbReference>
<evidence type="ECO:0000259" key="16">
    <source>
        <dbReference type="Pfam" id="PF17766"/>
    </source>
</evidence>
<dbReference type="GO" id="GO:0048731">
    <property type="term" value="P:system development"/>
    <property type="evidence" value="ECO:0007669"/>
    <property type="project" value="UniProtKB-ARBA"/>
</dbReference>
<dbReference type="InterPro" id="IPR000209">
    <property type="entry name" value="Peptidase_S8/S53_dom"/>
</dbReference>
<dbReference type="GO" id="GO:0004252">
    <property type="term" value="F:serine-type endopeptidase activity"/>
    <property type="evidence" value="ECO:0007669"/>
    <property type="project" value="UniProtKB-UniRule"/>
</dbReference>
<feature type="domain" description="Inhibitor I9" evidence="15">
    <location>
        <begin position="405"/>
        <end position="480"/>
    </location>
</feature>
<proteinExistence type="inferred from homology"/>
<dbReference type="InterPro" id="IPR045051">
    <property type="entry name" value="SBT"/>
</dbReference>
<dbReference type="Pfam" id="PF17766">
    <property type="entry name" value="fn3_6"/>
    <property type="match status" value="1"/>
</dbReference>
<keyword evidence="3" id="KW-0964">Secreted</keyword>
<comment type="caution">
    <text evidence="17">The sequence shown here is derived from an EMBL/GenBank/DDBJ whole genome shotgun (WGS) entry which is preliminary data.</text>
</comment>
<dbReference type="PRINTS" id="PR00723">
    <property type="entry name" value="SUBTILISIN"/>
</dbReference>
<evidence type="ECO:0000256" key="2">
    <source>
        <dbReference type="ARBA" id="ARBA00011073"/>
    </source>
</evidence>
<dbReference type="InterPro" id="IPR023828">
    <property type="entry name" value="Peptidase_S8_Ser-AS"/>
</dbReference>
<dbReference type="SUPFAM" id="SSF52743">
    <property type="entry name" value="Subtilisin-like"/>
    <property type="match status" value="1"/>
</dbReference>
<keyword evidence="18" id="KW-1185">Reference proteome</keyword>
<evidence type="ECO:0000259" key="14">
    <source>
        <dbReference type="Pfam" id="PF02225"/>
    </source>
</evidence>
<evidence type="ECO:0000256" key="4">
    <source>
        <dbReference type="ARBA" id="ARBA00022670"/>
    </source>
</evidence>
<dbReference type="GO" id="GO:0005576">
    <property type="term" value="C:extracellular region"/>
    <property type="evidence" value="ECO:0007669"/>
    <property type="project" value="UniProtKB-SubCell"/>
</dbReference>
<evidence type="ECO:0000256" key="7">
    <source>
        <dbReference type="ARBA" id="ARBA00022825"/>
    </source>
</evidence>
<protein>
    <submittedName>
        <fullName evidence="17">Uncharacterized protein</fullName>
    </submittedName>
</protein>
<feature type="domain" description="Subtilisin-like protease fibronectin type-III" evidence="16">
    <location>
        <begin position="1030"/>
        <end position="1136"/>
    </location>
</feature>
<name>A0A9Q1MVZ7_9SOLA</name>
<dbReference type="PANTHER" id="PTHR10795">
    <property type="entry name" value="PROPROTEIN CONVERTASE SUBTILISIN/KEXIN"/>
    <property type="match status" value="1"/>
</dbReference>
<keyword evidence="12" id="KW-0812">Transmembrane</keyword>
<feature type="domain" description="Peptidase S8/S53" evidence="13">
    <location>
        <begin position="505"/>
        <end position="956"/>
    </location>
</feature>
<dbReference type="InterPro" id="IPR037045">
    <property type="entry name" value="S8pro/Inhibitor_I9_sf"/>
</dbReference>
<feature type="active site" description="Charge relay system" evidence="9 10">
    <location>
        <position position="512"/>
    </location>
</feature>
<dbReference type="InterPro" id="IPR036852">
    <property type="entry name" value="Peptidase_S8/S53_dom_sf"/>
</dbReference>
<dbReference type="AlphaFoldDB" id="A0A9Q1MVZ7"/>
<dbReference type="FunFam" id="3.30.70.80:FF:000003">
    <property type="entry name" value="Subtilisin-like protease SBT1.9"/>
    <property type="match status" value="1"/>
</dbReference>
<evidence type="ECO:0000256" key="12">
    <source>
        <dbReference type="SAM" id="Phobius"/>
    </source>
</evidence>
<keyword evidence="4 10" id="KW-0645">Protease</keyword>
<dbReference type="GO" id="GO:0006508">
    <property type="term" value="P:proteolysis"/>
    <property type="evidence" value="ECO:0007669"/>
    <property type="project" value="UniProtKB-KW"/>
</dbReference>
<feature type="active site" description="Charge relay system" evidence="9 10">
    <location>
        <position position="585"/>
    </location>
</feature>